<dbReference type="RefSeq" id="WP_068708972.1">
    <property type="nucleotide sequence ID" value="NZ_LRIE01000077.1"/>
</dbReference>
<dbReference type="STRING" id="43678.OJAG_25630"/>
<dbReference type="InterPro" id="IPR036188">
    <property type="entry name" value="FAD/NAD-bd_sf"/>
</dbReference>
<dbReference type="GO" id="GO:0004324">
    <property type="term" value="F:ferredoxin-NADP+ reductase activity"/>
    <property type="evidence" value="ECO:0007669"/>
    <property type="project" value="UniProtKB-EC"/>
</dbReference>
<keyword evidence="1 4" id="KW-0560">Oxidoreductase</keyword>
<proteinExistence type="predicted"/>
<dbReference type="PATRIC" id="fig|43678.3.peg.2679"/>
<dbReference type="PRINTS" id="PR00368">
    <property type="entry name" value="FADPNR"/>
</dbReference>
<dbReference type="PANTHER" id="PTHR43539:SF78">
    <property type="entry name" value="FLAVIN-CONTAINING MONOOXYGENASE"/>
    <property type="match status" value="1"/>
</dbReference>
<reference evidence="4 5" key="1">
    <citation type="submission" date="2016-01" db="EMBL/GenBank/DDBJ databases">
        <title>Genome sequence of Oerskovia enterophila VJag, an agar and cellulose degrading bacterium.</title>
        <authorList>
            <person name="Poehlein A."/>
            <person name="Jag V."/>
            <person name="Bengelsdorf F."/>
            <person name="Duerre P."/>
            <person name="Daniel R."/>
        </authorList>
    </citation>
    <scope>NUCLEOTIDE SEQUENCE [LARGE SCALE GENOMIC DNA]</scope>
    <source>
        <strain evidence="4 5">VJag</strain>
    </source>
</reference>
<sequence length="507" mass="52278">MAVHEELPVVVVGAGPVGLAAAAHLLERGIEPLVLEAGGSAGSAVAAWGHVRLFSPWRYDVDAAARRLLEATGWTAPDPDALPTGAELVERYLTPLAATPQIAARLRTSSRVVAVSREGADKTRSLGRERLAYRVRVQGPDGATHHVRARAVLDASGTWGQPNPVGTGGLPALGEVGSSAVTGPLPDVLGTDRALFAGRRTLVVGMGHSAANTLLSLVELARDEPGTRITWAVRGGSPRRLYGGGTDDELPARGLLGTRLRDAVESGLVTLATRTSIERIEPVEPAGGTWDVGTSGTVGTADAPAPSAAPSAVRTAPGGPVRVQGTTRDGELDLEVDTVVGATGFRPDLDMLREVRLDLDPVVESPRALADLIDPNHHSCGTVPPHGEALLTHPDTGFYVVGMKSYGRAPTFLLATGYEQVRSIAAALAGDREAADLVQLDLPATGVCSTDLALDPVSDEAAEVSCCGTSPASPEPVLVTFGAPAGSLGFATGTAHGRSADEQEVPR</sequence>
<name>A0A161XDK5_9CELL</name>
<evidence type="ECO:0000256" key="1">
    <source>
        <dbReference type="ARBA" id="ARBA00023002"/>
    </source>
</evidence>
<evidence type="ECO:0000256" key="2">
    <source>
        <dbReference type="SAM" id="MobiDB-lite"/>
    </source>
</evidence>
<evidence type="ECO:0000259" key="3">
    <source>
        <dbReference type="Pfam" id="PF01266"/>
    </source>
</evidence>
<evidence type="ECO:0000313" key="4">
    <source>
        <dbReference type="EMBL" id="KZM34757.1"/>
    </source>
</evidence>
<dbReference type="OrthoDB" id="7279140at2"/>
<accession>A0A161XDK5</accession>
<dbReference type="GO" id="GO:0050660">
    <property type="term" value="F:flavin adenine dinucleotide binding"/>
    <property type="evidence" value="ECO:0007669"/>
    <property type="project" value="TreeGrafter"/>
</dbReference>
<dbReference type="AlphaFoldDB" id="A0A161XDK5"/>
<dbReference type="Gene3D" id="3.50.50.60">
    <property type="entry name" value="FAD/NAD(P)-binding domain"/>
    <property type="match status" value="1"/>
</dbReference>
<feature type="region of interest" description="Disordered" evidence="2">
    <location>
        <begin position="302"/>
        <end position="326"/>
    </location>
</feature>
<dbReference type="InterPro" id="IPR050982">
    <property type="entry name" value="Auxin_biosynth/cation_transpt"/>
</dbReference>
<organism evidence="4 5">
    <name type="scientific">Oerskovia enterophila</name>
    <dbReference type="NCBI Taxonomy" id="43678"/>
    <lineage>
        <taxon>Bacteria</taxon>
        <taxon>Bacillati</taxon>
        <taxon>Actinomycetota</taxon>
        <taxon>Actinomycetes</taxon>
        <taxon>Micrococcales</taxon>
        <taxon>Cellulomonadaceae</taxon>
        <taxon>Oerskovia</taxon>
    </lineage>
</organism>
<dbReference type="Proteomes" id="UP000076447">
    <property type="component" value="Unassembled WGS sequence"/>
</dbReference>
<dbReference type="Pfam" id="PF01266">
    <property type="entry name" value="DAO"/>
    <property type="match status" value="1"/>
</dbReference>
<protein>
    <submittedName>
        <fullName evidence="4">Ferredoxin--NADP reductase</fullName>
        <ecNumber evidence="4">1.18.1.2</ecNumber>
    </submittedName>
</protein>
<gene>
    <name evidence="4" type="ORF">OJAG_25630</name>
</gene>
<feature type="compositionally biased region" description="Low complexity" evidence="2">
    <location>
        <begin position="302"/>
        <end position="312"/>
    </location>
</feature>
<dbReference type="EC" id="1.18.1.2" evidence="4"/>
<feature type="domain" description="FAD dependent oxidoreductase" evidence="3">
    <location>
        <begin position="9"/>
        <end position="55"/>
    </location>
</feature>
<dbReference type="InterPro" id="IPR006076">
    <property type="entry name" value="FAD-dep_OxRdtase"/>
</dbReference>
<comment type="caution">
    <text evidence="4">The sequence shown here is derived from an EMBL/GenBank/DDBJ whole genome shotgun (WGS) entry which is preliminary data.</text>
</comment>
<dbReference type="SUPFAM" id="SSF51905">
    <property type="entry name" value="FAD/NAD(P)-binding domain"/>
    <property type="match status" value="1"/>
</dbReference>
<dbReference type="PANTHER" id="PTHR43539">
    <property type="entry name" value="FLAVIN-BINDING MONOOXYGENASE-LIKE PROTEIN (AFU_ORTHOLOGUE AFUA_4G09220)"/>
    <property type="match status" value="1"/>
</dbReference>
<dbReference type="GO" id="GO:0004497">
    <property type="term" value="F:monooxygenase activity"/>
    <property type="evidence" value="ECO:0007669"/>
    <property type="project" value="TreeGrafter"/>
</dbReference>
<evidence type="ECO:0000313" key="5">
    <source>
        <dbReference type="Proteomes" id="UP000076447"/>
    </source>
</evidence>
<dbReference type="EMBL" id="LRIE01000077">
    <property type="protein sequence ID" value="KZM34757.1"/>
    <property type="molecule type" value="Genomic_DNA"/>
</dbReference>